<dbReference type="Pfam" id="PF03184">
    <property type="entry name" value="DDE_1"/>
    <property type="match status" value="1"/>
</dbReference>
<dbReference type="PANTHER" id="PTHR19303:SF74">
    <property type="entry name" value="POGO TRANSPOSABLE ELEMENT WITH KRAB DOMAIN"/>
    <property type="match status" value="1"/>
</dbReference>
<feature type="compositionally biased region" description="Basic residues" evidence="1">
    <location>
        <begin position="574"/>
        <end position="583"/>
    </location>
</feature>
<gene>
    <name evidence="3" type="ORF">NQ315_015267</name>
</gene>
<comment type="caution">
    <text evidence="3">The sequence shown here is derived from an EMBL/GenBank/DDBJ whole genome shotgun (WGS) entry which is preliminary data.</text>
</comment>
<evidence type="ECO:0000313" key="3">
    <source>
        <dbReference type="EMBL" id="KAJ8911264.1"/>
    </source>
</evidence>
<evidence type="ECO:0000259" key="2">
    <source>
        <dbReference type="Pfam" id="PF03184"/>
    </source>
</evidence>
<keyword evidence="4" id="KW-1185">Reference proteome</keyword>
<dbReference type="InterPro" id="IPR004875">
    <property type="entry name" value="DDE_SF_endonuclease_dom"/>
</dbReference>
<feature type="region of interest" description="Disordered" evidence="1">
    <location>
        <begin position="546"/>
        <end position="622"/>
    </location>
</feature>
<proteinExistence type="predicted"/>
<dbReference type="GO" id="GO:0003677">
    <property type="term" value="F:DNA binding"/>
    <property type="evidence" value="ECO:0007669"/>
    <property type="project" value="TreeGrafter"/>
</dbReference>
<feature type="domain" description="DDE-1" evidence="2">
    <location>
        <begin position="54"/>
        <end position="187"/>
    </location>
</feature>
<feature type="compositionally biased region" description="Basic residues" evidence="1">
    <location>
        <begin position="546"/>
        <end position="566"/>
    </location>
</feature>
<dbReference type="GO" id="GO:0005634">
    <property type="term" value="C:nucleus"/>
    <property type="evidence" value="ECO:0007669"/>
    <property type="project" value="TreeGrafter"/>
</dbReference>
<sequence length="647" mass="73969">MKTTTDNNDIQINDPRRVFNADEVGFCLAPKGKQALVQKGSKAVYNYANANERESITTLVTGNAAGEFAPPMVVFSYDRIPKHIVIQFPNKWGLGKSENGWMTSETFFEKKIEFPVLLYVDGHKSHITMELSKFCSDKAIILISLVPNATHILQPMDVGVFHPLKTKWRNAISKWRLENKKQLLKKEHFAPLLKECLESLNSQSILKNAFRVCGLFPFQESNVDYSKCLASGDDNNVIIHPTAEDSINKDGLLNHLHFLEKRIGNQKIDKFKEALEEETWLGNIEDKSLFTLWKLLVKETRNKVRDVSDNQHHETENNNISVGLGDCIVLEGPWINDLLNVNSAVGQNNDGLEPEEGIIIENIDKLSEDNGEKRTVILRTPEINTRLKDIRNLSGEIEEDRIGEDRTDILRTSETIELLEDANNFAGEIGKNRVDIQRTPEKDNVLKDISNQQQTSECDTLILKDNYTENIAENANIVPVVSQDQILMEKQVSPTEKPKTTGSSFIPSPFKHILFWPSSTPNKKEKIVREKIPSVCSSDQWKEYYRKKKKRRRRKKMKLKKGKGRGRKQEKQKAKNKKTKKKVERIDRRVNNKTNEIDIGDFVATSNNKPNDDLSELQSIESDELKLGEGDYVIVQYNDEKFPGKNQ</sequence>
<evidence type="ECO:0000256" key="1">
    <source>
        <dbReference type="SAM" id="MobiDB-lite"/>
    </source>
</evidence>
<reference evidence="3 4" key="1">
    <citation type="journal article" date="2023" name="Insect Mol. Biol.">
        <title>Genome sequencing provides insights into the evolution of gene families encoding plant cell wall-degrading enzymes in longhorned beetles.</title>
        <authorList>
            <person name="Shin N.R."/>
            <person name="Okamura Y."/>
            <person name="Kirsch R."/>
            <person name="Pauchet Y."/>
        </authorList>
    </citation>
    <scope>NUCLEOTIDE SEQUENCE [LARGE SCALE GENOMIC DNA]</scope>
    <source>
        <strain evidence="3">EAD_L_NR</strain>
    </source>
</reference>
<dbReference type="PANTHER" id="PTHR19303">
    <property type="entry name" value="TRANSPOSON"/>
    <property type="match status" value="1"/>
</dbReference>
<protein>
    <recommendedName>
        <fullName evidence="2">DDE-1 domain-containing protein</fullName>
    </recommendedName>
</protein>
<dbReference type="Proteomes" id="UP001159042">
    <property type="component" value="Unassembled WGS sequence"/>
</dbReference>
<dbReference type="EMBL" id="JANEYG010000203">
    <property type="protein sequence ID" value="KAJ8911264.1"/>
    <property type="molecule type" value="Genomic_DNA"/>
</dbReference>
<organism evidence="3 4">
    <name type="scientific">Exocentrus adspersus</name>
    <dbReference type="NCBI Taxonomy" id="1586481"/>
    <lineage>
        <taxon>Eukaryota</taxon>
        <taxon>Metazoa</taxon>
        <taxon>Ecdysozoa</taxon>
        <taxon>Arthropoda</taxon>
        <taxon>Hexapoda</taxon>
        <taxon>Insecta</taxon>
        <taxon>Pterygota</taxon>
        <taxon>Neoptera</taxon>
        <taxon>Endopterygota</taxon>
        <taxon>Coleoptera</taxon>
        <taxon>Polyphaga</taxon>
        <taxon>Cucujiformia</taxon>
        <taxon>Chrysomeloidea</taxon>
        <taxon>Cerambycidae</taxon>
        <taxon>Lamiinae</taxon>
        <taxon>Acanthocinini</taxon>
        <taxon>Exocentrus</taxon>
    </lineage>
</organism>
<accession>A0AAV8VAN6</accession>
<dbReference type="InterPro" id="IPR050863">
    <property type="entry name" value="CenT-Element_Derived"/>
</dbReference>
<evidence type="ECO:0000313" key="4">
    <source>
        <dbReference type="Proteomes" id="UP001159042"/>
    </source>
</evidence>
<dbReference type="AlphaFoldDB" id="A0AAV8VAN6"/>
<name>A0AAV8VAN6_9CUCU</name>